<organism evidence="3 4">
    <name type="scientific">Heterodera trifolii</name>
    <dbReference type="NCBI Taxonomy" id="157864"/>
    <lineage>
        <taxon>Eukaryota</taxon>
        <taxon>Metazoa</taxon>
        <taxon>Ecdysozoa</taxon>
        <taxon>Nematoda</taxon>
        <taxon>Chromadorea</taxon>
        <taxon>Rhabditida</taxon>
        <taxon>Tylenchina</taxon>
        <taxon>Tylenchomorpha</taxon>
        <taxon>Tylenchoidea</taxon>
        <taxon>Heteroderidae</taxon>
        <taxon>Heteroderinae</taxon>
        <taxon>Heterodera</taxon>
    </lineage>
</organism>
<evidence type="ECO:0000313" key="1">
    <source>
        <dbReference type="EMBL" id="KAL3093612.1"/>
    </source>
</evidence>
<evidence type="ECO:0000313" key="3">
    <source>
        <dbReference type="EMBL" id="KAL3095160.1"/>
    </source>
</evidence>
<dbReference type="EMBL" id="JBICBT010000883">
    <property type="protein sequence ID" value="KAL3095160.1"/>
    <property type="molecule type" value="Genomic_DNA"/>
</dbReference>
<evidence type="ECO:0000313" key="4">
    <source>
        <dbReference type="Proteomes" id="UP001620626"/>
    </source>
</evidence>
<keyword evidence="4" id="KW-1185">Reference proteome</keyword>
<gene>
    <name evidence="1" type="ORF">niasHT_021678</name>
    <name evidence="2" type="ORF">niasHT_025450</name>
    <name evidence="3" type="ORF">niasHT_025453</name>
</gene>
<dbReference type="EMBL" id="JBICBT010000883">
    <property type="protein sequence ID" value="KAL3095157.1"/>
    <property type="molecule type" value="Genomic_DNA"/>
</dbReference>
<comment type="caution">
    <text evidence="3">The sequence shown here is derived from an EMBL/GenBank/DDBJ whole genome shotgun (WGS) entry which is preliminary data.</text>
</comment>
<sequence>MQAMQVVAKNSQISTPLLQFPRYGISLLNITGTILGSSQNFDMSVAGGSGTDQKKSDTNGTDTFALSICKKRVVEDGHTEFEHRISELIKKRRRIDSGKLL</sequence>
<dbReference type="Proteomes" id="UP001620626">
    <property type="component" value="Unassembled WGS sequence"/>
</dbReference>
<protein>
    <submittedName>
        <fullName evidence="3">Uncharacterized protein</fullName>
    </submittedName>
</protein>
<proteinExistence type="predicted"/>
<reference evidence="3 4" key="1">
    <citation type="submission" date="2024-10" db="EMBL/GenBank/DDBJ databases">
        <authorList>
            <person name="Kim D."/>
        </authorList>
    </citation>
    <scope>NUCLEOTIDE SEQUENCE [LARGE SCALE GENOMIC DNA]</scope>
    <source>
        <strain evidence="3">BH-2024</strain>
    </source>
</reference>
<evidence type="ECO:0000313" key="2">
    <source>
        <dbReference type="EMBL" id="KAL3095157.1"/>
    </source>
</evidence>
<name>A0ABD2JWY7_9BILA</name>
<dbReference type="AlphaFoldDB" id="A0ABD2JWY7"/>
<accession>A0ABD2JWY7</accession>
<dbReference type="EMBL" id="JBICBT010000911">
    <property type="protein sequence ID" value="KAL3093612.1"/>
    <property type="molecule type" value="Genomic_DNA"/>
</dbReference>